<proteinExistence type="inferred from homology"/>
<dbReference type="GO" id="GO:0016435">
    <property type="term" value="F:rRNA (guanine) methyltransferase activity"/>
    <property type="evidence" value="ECO:0007669"/>
    <property type="project" value="TreeGrafter"/>
</dbReference>
<keyword evidence="11" id="KW-0812">Transmembrane</keyword>
<keyword evidence="11" id="KW-0472">Membrane</keyword>
<sequence>MWSVRRQHTHHPEKKRGSYINPASRLTIENKTFTLVTFVTLVFIFVMSLNLLTGAQREGTRQTRPWKPAPEENKTSEMSNVCRDVFEIGKASTNMTAWMADAVDVIRERKSRKRFVPGVYYEYLGYESPSMVNVVNDSSGLMGTNVTLAKEWRMEQSGGHLPHLSCHLRKFDAPEVDRCVRARGRTGKRTWITYIGDSRIRFHVEALIDLVRDLRPKITTYKGEEVPIHDFLGEKGLKEWQKYKHNFRVEVESSEGGAGLVISFLWASLLEMTQTPQKWDTDSVKVGAKEYLQSLTEAPQEEVPDLLILNTGAWQLSIKHARTEIEILDNTAVGVMSELRPVLTALSARTAVVWALPDPFKEYIDHSFNGRGHFTRQTNRMLEWLGNAQTALQPPGVIVWDSFLPLAHLSVIDCMNIIGHGLDLQALPHYAVFNTLISWECSERLHTGIEALSGELRRFFTCRGLVTFTRHSCILTVPQTGMLLRVGLRHASRTSFKLPPVKFKYAQQSPSSSPSTESTPVITSPVTCEKREQHENKRRERPQWKEKPRETHFKDKSGNYTNMHDPQKFKSKNRSRFMDRTSQSVEENLTHLGINVSGEVIYGIYPVLLALQAKRRTFHHLVYKDGSKPLSENLQNIVSIAGEQGIPITSLKPTRFKRIFPGDQVHQGVCCDVSPLPLVTLEEELLEMQSGGKAQQEVEKSRQLWLYLDQIQDPMNFGAVLRSAYFMGVERVITSAMCSAQITSTVSKASAGVAELFPVHKVEDPVKLVSSLTHAGWEVASSSSPASGDKKIALIDVTSFNPKGSVLLIVGNEGKGISPELQQMCHTVLTIEPGRNLHPHLHCLNVSVATALLLHSLRQRLTPHSS</sequence>
<dbReference type="EMBL" id="JARAKH010000015">
    <property type="protein sequence ID" value="KAK8396968.1"/>
    <property type="molecule type" value="Genomic_DNA"/>
</dbReference>
<evidence type="ECO:0000256" key="2">
    <source>
        <dbReference type="ARBA" id="ARBA00007228"/>
    </source>
</evidence>
<dbReference type="Gene3D" id="3.30.1330.30">
    <property type="match status" value="1"/>
</dbReference>
<protein>
    <recommendedName>
        <fullName evidence="9">rRNA methyltransferase 1, mitochondrial</fullName>
    </recommendedName>
</protein>
<evidence type="ECO:0000256" key="7">
    <source>
        <dbReference type="ARBA" id="ARBA00022946"/>
    </source>
</evidence>
<dbReference type="AlphaFoldDB" id="A0AAW0UCA6"/>
<feature type="compositionally biased region" description="Low complexity" evidence="10">
    <location>
        <begin position="509"/>
        <end position="527"/>
    </location>
</feature>
<keyword evidence="4" id="KW-0489">Methyltransferase</keyword>
<gene>
    <name evidence="13" type="ORF">O3P69_005158</name>
</gene>
<evidence type="ECO:0000313" key="14">
    <source>
        <dbReference type="Proteomes" id="UP001487740"/>
    </source>
</evidence>
<keyword evidence="8" id="KW-0496">Mitochondrion</keyword>
<dbReference type="Pfam" id="PF00588">
    <property type="entry name" value="SpoU_methylase"/>
    <property type="match status" value="1"/>
</dbReference>
<dbReference type="InterPro" id="IPR047182">
    <property type="entry name" value="MRM1"/>
</dbReference>
<comment type="caution">
    <text evidence="13">The sequence shown here is derived from an EMBL/GenBank/DDBJ whole genome shotgun (WGS) entry which is preliminary data.</text>
</comment>
<dbReference type="InterPro" id="IPR001537">
    <property type="entry name" value="SpoU_MeTrfase"/>
</dbReference>
<keyword evidence="11" id="KW-1133">Transmembrane helix</keyword>
<evidence type="ECO:0000256" key="3">
    <source>
        <dbReference type="ARBA" id="ARBA00022552"/>
    </source>
</evidence>
<dbReference type="InterPro" id="IPR013123">
    <property type="entry name" value="SpoU_subst-bd"/>
</dbReference>
<dbReference type="InterPro" id="IPR029028">
    <property type="entry name" value="Alpha/beta_knot_MTases"/>
</dbReference>
<feature type="compositionally biased region" description="Basic and acidic residues" evidence="10">
    <location>
        <begin position="528"/>
        <end position="557"/>
    </location>
</feature>
<keyword evidence="5" id="KW-0808">Transferase</keyword>
<feature type="domain" description="RNA 2-O ribose methyltransferase substrate binding" evidence="12">
    <location>
        <begin position="600"/>
        <end position="679"/>
    </location>
</feature>
<evidence type="ECO:0000313" key="13">
    <source>
        <dbReference type="EMBL" id="KAK8396968.1"/>
    </source>
</evidence>
<dbReference type="CDD" id="cd18105">
    <property type="entry name" value="SpoU-like_MRM1"/>
    <property type="match status" value="1"/>
</dbReference>
<dbReference type="PANTHER" id="PTHR46103">
    <property type="entry name" value="RRNA METHYLTRANSFERASE 1, MITOCHONDRIAL"/>
    <property type="match status" value="1"/>
</dbReference>
<evidence type="ECO:0000256" key="6">
    <source>
        <dbReference type="ARBA" id="ARBA00022691"/>
    </source>
</evidence>
<comment type="similarity">
    <text evidence="2">Belongs to the class IV-like SAM-binding methyltransferase superfamily. RNA methyltransferase TrmH family.</text>
</comment>
<feature type="transmembrane region" description="Helical" evidence="11">
    <location>
        <begin position="33"/>
        <end position="52"/>
    </location>
</feature>
<keyword evidence="14" id="KW-1185">Reference proteome</keyword>
<dbReference type="GO" id="GO:0005739">
    <property type="term" value="C:mitochondrion"/>
    <property type="evidence" value="ECO:0007669"/>
    <property type="project" value="UniProtKB-SubCell"/>
</dbReference>
<keyword evidence="7" id="KW-0809">Transit peptide</keyword>
<dbReference type="SUPFAM" id="SSF75217">
    <property type="entry name" value="alpha/beta knot"/>
    <property type="match status" value="1"/>
</dbReference>
<evidence type="ECO:0000256" key="11">
    <source>
        <dbReference type="SAM" id="Phobius"/>
    </source>
</evidence>
<dbReference type="SUPFAM" id="SSF55315">
    <property type="entry name" value="L30e-like"/>
    <property type="match status" value="1"/>
</dbReference>
<dbReference type="Pfam" id="PF08032">
    <property type="entry name" value="SpoU_sub_bind"/>
    <property type="match status" value="1"/>
</dbReference>
<evidence type="ECO:0000256" key="1">
    <source>
        <dbReference type="ARBA" id="ARBA00004173"/>
    </source>
</evidence>
<dbReference type="PANTHER" id="PTHR46103:SF1">
    <property type="entry name" value="RRNA METHYLTRANSFERASE 1, MITOCHONDRIAL"/>
    <property type="match status" value="1"/>
</dbReference>
<dbReference type="SMART" id="SM00967">
    <property type="entry name" value="SpoU_sub_bind"/>
    <property type="match status" value="1"/>
</dbReference>
<dbReference type="GO" id="GO:0003723">
    <property type="term" value="F:RNA binding"/>
    <property type="evidence" value="ECO:0007669"/>
    <property type="project" value="InterPro"/>
</dbReference>
<evidence type="ECO:0000256" key="9">
    <source>
        <dbReference type="ARBA" id="ARBA00034881"/>
    </source>
</evidence>
<name>A0AAW0UCA6_SCYPA</name>
<feature type="region of interest" description="Disordered" evidence="10">
    <location>
        <begin position="506"/>
        <end position="568"/>
    </location>
</feature>
<evidence type="ECO:0000256" key="4">
    <source>
        <dbReference type="ARBA" id="ARBA00022603"/>
    </source>
</evidence>
<dbReference type="Proteomes" id="UP001487740">
    <property type="component" value="Unassembled WGS sequence"/>
</dbReference>
<comment type="subcellular location">
    <subcellularLocation>
        <location evidence="1">Mitochondrion</location>
    </subcellularLocation>
</comment>
<evidence type="ECO:0000256" key="5">
    <source>
        <dbReference type="ARBA" id="ARBA00022679"/>
    </source>
</evidence>
<evidence type="ECO:0000256" key="8">
    <source>
        <dbReference type="ARBA" id="ARBA00023128"/>
    </source>
</evidence>
<organism evidence="13 14">
    <name type="scientific">Scylla paramamosain</name>
    <name type="common">Mud crab</name>
    <dbReference type="NCBI Taxonomy" id="85552"/>
    <lineage>
        <taxon>Eukaryota</taxon>
        <taxon>Metazoa</taxon>
        <taxon>Ecdysozoa</taxon>
        <taxon>Arthropoda</taxon>
        <taxon>Crustacea</taxon>
        <taxon>Multicrustacea</taxon>
        <taxon>Malacostraca</taxon>
        <taxon>Eumalacostraca</taxon>
        <taxon>Eucarida</taxon>
        <taxon>Decapoda</taxon>
        <taxon>Pleocyemata</taxon>
        <taxon>Brachyura</taxon>
        <taxon>Eubrachyura</taxon>
        <taxon>Portunoidea</taxon>
        <taxon>Portunidae</taxon>
        <taxon>Portuninae</taxon>
        <taxon>Scylla</taxon>
    </lineage>
</organism>
<keyword evidence="6" id="KW-0949">S-adenosyl-L-methionine</keyword>
<dbReference type="InterPro" id="IPR047261">
    <property type="entry name" value="MRM1_MeTrfase_dom"/>
</dbReference>
<dbReference type="InterPro" id="IPR029064">
    <property type="entry name" value="Ribosomal_eL30-like_sf"/>
</dbReference>
<evidence type="ECO:0000256" key="10">
    <source>
        <dbReference type="SAM" id="MobiDB-lite"/>
    </source>
</evidence>
<accession>A0AAW0UCA6</accession>
<dbReference type="Gene3D" id="3.40.1280.10">
    <property type="match status" value="1"/>
</dbReference>
<reference evidence="13 14" key="1">
    <citation type="submission" date="2023-03" db="EMBL/GenBank/DDBJ databases">
        <title>High-quality genome of Scylla paramamosain provides insights in environmental adaptation.</title>
        <authorList>
            <person name="Zhang L."/>
        </authorList>
    </citation>
    <scope>NUCLEOTIDE SEQUENCE [LARGE SCALE GENOMIC DNA]</scope>
    <source>
        <strain evidence="13">LZ_2023a</strain>
        <tissue evidence="13">Muscle</tissue>
    </source>
</reference>
<keyword evidence="3" id="KW-0698">rRNA processing</keyword>
<dbReference type="InterPro" id="IPR029026">
    <property type="entry name" value="tRNA_m1G_MTases_N"/>
</dbReference>
<evidence type="ECO:0000259" key="12">
    <source>
        <dbReference type="SMART" id="SM00967"/>
    </source>
</evidence>